<reference evidence="1 2" key="1">
    <citation type="submission" date="2016-10" db="EMBL/GenBank/DDBJ databases">
        <authorList>
            <person name="de Groot N.N."/>
        </authorList>
    </citation>
    <scope>NUCLEOTIDE SEQUENCE [LARGE SCALE GENOMIC DNA]</scope>
    <source>
        <strain evidence="1 2">CGMCC 1.5058</strain>
    </source>
</reference>
<proteinExistence type="predicted"/>
<dbReference type="RefSeq" id="WP_031577267.1">
    <property type="nucleotide sequence ID" value="NZ_FNDZ01000008.1"/>
</dbReference>
<dbReference type="Proteomes" id="UP000183255">
    <property type="component" value="Unassembled WGS sequence"/>
</dbReference>
<dbReference type="AlphaFoldDB" id="A0A1G8RBC6"/>
<gene>
    <name evidence="1" type="ORF">SAMN05421804_10843</name>
</gene>
<name>A0A1G8RBC6_9CLOT</name>
<dbReference type="InterPro" id="IPR003795">
    <property type="entry name" value="DUF192"/>
</dbReference>
<dbReference type="Pfam" id="PF02643">
    <property type="entry name" value="DUF192"/>
    <property type="match status" value="1"/>
</dbReference>
<dbReference type="Gene3D" id="2.60.120.1140">
    <property type="entry name" value="Protein of unknown function DUF192"/>
    <property type="match status" value="1"/>
</dbReference>
<dbReference type="EMBL" id="FNDZ01000008">
    <property type="protein sequence ID" value="SDJ14153.1"/>
    <property type="molecule type" value="Genomic_DNA"/>
</dbReference>
<evidence type="ECO:0000313" key="1">
    <source>
        <dbReference type="EMBL" id="SDJ14153.1"/>
    </source>
</evidence>
<evidence type="ECO:0000313" key="2">
    <source>
        <dbReference type="Proteomes" id="UP000183255"/>
    </source>
</evidence>
<dbReference type="InterPro" id="IPR038695">
    <property type="entry name" value="Saro_0823-like_sf"/>
</dbReference>
<sequence length="114" mass="12926">MTVVLKNENGEVLLENLKEAQGFYGRFKGLMGKTSMPNHEGLRITPCNSIHCFFMKMNIDVLFLDEDLCVVHTIFDMKPWRISKVVKDSRSVIETKSGVLKDRVSTGDCLSVED</sequence>
<evidence type="ECO:0008006" key="3">
    <source>
        <dbReference type="Google" id="ProtNLM"/>
    </source>
</evidence>
<organism evidence="1 2">
    <name type="scientific">Proteiniclasticum ruminis</name>
    <dbReference type="NCBI Taxonomy" id="398199"/>
    <lineage>
        <taxon>Bacteria</taxon>
        <taxon>Bacillati</taxon>
        <taxon>Bacillota</taxon>
        <taxon>Clostridia</taxon>
        <taxon>Eubacteriales</taxon>
        <taxon>Clostridiaceae</taxon>
        <taxon>Proteiniclasticum</taxon>
    </lineage>
</organism>
<accession>A0A1G8RBC6</accession>
<protein>
    <recommendedName>
        <fullName evidence="3">DUF192 domain-containing protein</fullName>
    </recommendedName>
</protein>